<proteinExistence type="predicted"/>
<dbReference type="OrthoDB" id="3480393at2"/>
<reference evidence="1 2" key="1">
    <citation type="submission" date="2019-10" db="EMBL/GenBank/DDBJ databases">
        <title>Actinomadura rubteroloni sp. nov. and Actinomadura macrotermitis sp. nov., isolated from the gut of fungus growing-termite Macrotermes natalensis.</title>
        <authorList>
            <person name="Benndorf R."/>
            <person name="Martin K."/>
            <person name="Kuefner M."/>
            <person name="De Beer W."/>
            <person name="Kaster A.-K."/>
            <person name="Vollmers J."/>
            <person name="Poulsen M."/>
            <person name="Beemelmanns C."/>
        </authorList>
    </citation>
    <scope>NUCLEOTIDE SEQUENCE [LARGE SCALE GENOMIC DNA]</scope>
    <source>
        <strain evidence="1 2">RB68</strain>
    </source>
</reference>
<dbReference type="AlphaFoldDB" id="A0A7K0C6U1"/>
<name>A0A7K0C6U1_9ACTN</name>
<dbReference type="Proteomes" id="UP000487268">
    <property type="component" value="Unassembled WGS sequence"/>
</dbReference>
<gene>
    <name evidence="1" type="ORF">ACRB68_73030</name>
</gene>
<sequence>MTQTITGGGTAALDELGAALAPLGYLTVLLEDGARPRLEVLDRRPGGRSGGVVCDGDWYWWPWADRIAPAGDAARAAALVDRGLRQAA</sequence>
<accession>A0A7K0C6U1</accession>
<evidence type="ECO:0000313" key="2">
    <source>
        <dbReference type="Proteomes" id="UP000487268"/>
    </source>
</evidence>
<dbReference type="EMBL" id="WEGH01000005">
    <property type="protein sequence ID" value="MQY09189.1"/>
    <property type="molecule type" value="Genomic_DNA"/>
</dbReference>
<keyword evidence="2" id="KW-1185">Reference proteome</keyword>
<dbReference type="RefSeq" id="WP_153540624.1">
    <property type="nucleotide sequence ID" value="NZ_WEGH01000005.1"/>
</dbReference>
<protein>
    <submittedName>
        <fullName evidence="1">Uncharacterized protein</fullName>
    </submittedName>
</protein>
<evidence type="ECO:0000313" key="1">
    <source>
        <dbReference type="EMBL" id="MQY09189.1"/>
    </source>
</evidence>
<comment type="caution">
    <text evidence="1">The sequence shown here is derived from an EMBL/GenBank/DDBJ whole genome shotgun (WGS) entry which is preliminary data.</text>
</comment>
<organism evidence="1 2">
    <name type="scientific">Actinomadura macrotermitis</name>
    <dbReference type="NCBI Taxonomy" id="2585200"/>
    <lineage>
        <taxon>Bacteria</taxon>
        <taxon>Bacillati</taxon>
        <taxon>Actinomycetota</taxon>
        <taxon>Actinomycetes</taxon>
        <taxon>Streptosporangiales</taxon>
        <taxon>Thermomonosporaceae</taxon>
        <taxon>Actinomadura</taxon>
    </lineage>
</organism>